<dbReference type="GO" id="GO:0009279">
    <property type="term" value="C:cell outer membrane"/>
    <property type="evidence" value="ECO:0007669"/>
    <property type="project" value="UniProtKB-SubCell"/>
</dbReference>
<evidence type="ECO:0000313" key="9">
    <source>
        <dbReference type="EMBL" id="SHH19534.1"/>
    </source>
</evidence>
<dbReference type="Pfam" id="PF02321">
    <property type="entry name" value="OEP"/>
    <property type="match status" value="2"/>
</dbReference>
<evidence type="ECO:0000256" key="7">
    <source>
        <dbReference type="ARBA" id="ARBA00023237"/>
    </source>
</evidence>
<keyword evidence="10" id="KW-1185">Reference proteome</keyword>
<dbReference type="PANTHER" id="PTHR30026">
    <property type="entry name" value="OUTER MEMBRANE PROTEIN TOLC"/>
    <property type="match status" value="1"/>
</dbReference>
<evidence type="ECO:0000256" key="4">
    <source>
        <dbReference type="ARBA" id="ARBA00022452"/>
    </source>
</evidence>
<protein>
    <submittedName>
        <fullName evidence="9">Outer membrane protein</fullName>
    </submittedName>
</protein>
<evidence type="ECO:0000256" key="8">
    <source>
        <dbReference type="SAM" id="SignalP"/>
    </source>
</evidence>
<dbReference type="EMBL" id="FQWQ01000002">
    <property type="protein sequence ID" value="SHH19534.1"/>
    <property type="molecule type" value="Genomic_DNA"/>
</dbReference>
<dbReference type="GO" id="GO:1990281">
    <property type="term" value="C:efflux pump complex"/>
    <property type="evidence" value="ECO:0007669"/>
    <property type="project" value="TreeGrafter"/>
</dbReference>
<evidence type="ECO:0000256" key="1">
    <source>
        <dbReference type="ARBA" id="ARBA00004442"/>
    </source>
</evidence>
<keyword evidence="7" id="KW-0998">Cell outer membrane</keyword>
<dbReference type="GO" id="GO:0015562">
    <property type="term" value="F:efflux transmembrane transporter activity"/>
    <property type="evidence" value="ECO:0007669"/>
    <property type="project" value="InterPro"/>
</dbReference>
<proteinExistence type="inferred from homology"/>
<evidence type="ECO:0000256" key="6">
    <source>
        <dbReference type="ARBA" id="ARBA00023136"/>
    </source>
</evidence>
<dbReference type="PANTHER" id="PTHR30026:SF20">
    <property type="entry name" value="OUTER MEMBRANE PROTEIN TOLC"/>
    <property type="match status" value="1"/>
</dbReference>
<feature type="chain" id="PRO_5012725603" evidence="8">
    <location>
        <begin position="20"/>
        <end position="447"/>
    </location>
</feature>
<comment type="subcellular location">
    <subcellularLocation>
        <location evidence="1">Cell outer membrane</location>
    </subcellularLocation>
</comment>
<dbReference type="RefSeq" id="WP_084138160.1">
    <property type="nucleotide sequence ID" value="NZ_FQWQ01000002.1"/>
</dbReference>
<dbReference type="AlphaFoldDB" id="A0A1M5QZH6"/>
<dbReference type="InterPro" id="IPR003423">
    <property type="entry name" value="OMP_efflux"/>
</dbReference>
<accession>A0A1M5QZH6</accession>
<evidence type="ECO:0000313" key="10">
    <source>
        <dbReference type="Proteomes" id="UP000184212"/>
    </source>
</evidence>
<feature type="signal peptide" evidence="8">
    <location>
        <begin position="1"/>
        <end position="19"/>
    </location>
</feature>
<gene>
    <name evidence="9" type="ORF">SAMN04488109_3113</name>
</gene>
<name>A0A1M5QZH6_9BACT</name>
<dbReference type="OrthoDB" id="9811587at2"/>
<keyword evidence="3" id="KW-0813">Transport</keyword>
<dbReference type="SUPFAM" id="SSF56954">
    <property type="entry name" value="Outer membrane efflux proteins (OEP)"/>
    <property type="match status" value="1"/>
</dbReference>
<evidence type="ECO:0000256" key="3">
    <source>
        <dbReference type="ARBA" id="ARBA00022448"/>
    </source>
</evidence>
<keyword evidence="4" id="KW-1134">Transmembrane beta strand</keyword>
<keyword evidence="6" id="KW-0472">Membrane</keyword>
<organism evidence="9 10">
    <name type="scientific">Chryseolinea serpens</name>
    <dbReference type="NCBI Taxonomy" id="947013"/>
    <lineage>
        <taxon>Bacteria</taxon>
        <taxon>Pseudomonadati</taxon>
        <taxon>Bacteroidota</taxon>
        <taxon>Cytophagia</taxon>
        <taxon>Cytophagales</taxon>
        <taxon>Fulvivirgaceae</taxon>
        <taxon>Chryseolinea</taxon>
    </lineage>
</organism>
<dbReference type="InterPro" id="IPR051906">
    <property type="entry name" value="TolC-like"/>
</dbReference>
<keyword evidence="8" id="KW-0732">Signal</keyword>
<evidence type="ECO:0000256" key="2">
    <source>
        <dbReference type="ARBA" id="ARBA00007613"/>
    </source>
</evidence>
<sequence length="447" mass="50866">MKKIVLFLVASSSVSFGWAQLKAPVTKLSFKEAVKIGLQNNVTLQQQKNQLDYTQVNKVASLLQMGPSVQAQGSLYRNDGNSFNQNKGEVINGVVDYMNGSISASVPVFNGFRILNQYKQANNANEAQLHMVHRSQQDVIRDVSSQYLMCLLDQQLIKIDEENVQTQTTQYGQIKAQSELGSKAEADMINQEYQMKNAELLLVRSRNKLKNDLATLSLTLQVDPNFEVEDVEWDVNNMVADSLELDQMYTTAIDRRADLKQAVYAEKAARFGYTALKGNYYPSLYAGASYGSRYNYIHGEDNRTFHDQFTQDNTMKSYGFNLTIPIYNGFLYRSQTAFQKVNYENAKVRHRNAEVTVKTDVLRSYQNFRDAKTNYAAAESQLRAAKLSYQMEKERYDLGVSNIVQFTTANQAYVKAQGDFQNARYTLMFQRLLISHAMGTLKEEDIP</sequence>
<dbReference type="Proteomes" id="UP000184212">
    <property type="component" value="Unassembled WGS sequence"/>
</dbReference>
<evidence type="ECO:0000256" key="5">
    <source>
        <dbReference type="ARBA" id="ARBA00022692"/>
    </source>
</evidence>
<reference evidence="9 10" key="1">
    <citation type="submission" date="2016-11" db="EMBL/GenBank/DDBJ databases">
        <authorList>
            <person name="Jaros S."/>
            <person name="Januszkiewicz K."/>
            <person name="Wedrychowicz H."/>
        </authorList>
    </citation>
    <scope>NUCLEOTIDE SEQUENCE [LARGE SCALE GENOMIC DNA]</scope>
    <source>
        <strain evidence="9 10">DSM 24574</strain>
    </source>
</reference>
<keyword evidence="5" id="KW-0812">Transmembrane</keyword>
<dbReference type="STRING" id="947013.SAMN04488109_3113"/>
<dbReference type="GO" id="GO:0015288">
    <property type="term" value="F:porin activity"/>
    <property type="evidence" value="ECO:0007669"/>
    <property type="project" value="TreeGrafter"/>
</dbReference>
<dbReference type="Gene3D" id="1.20.1600.10">
    <property type="entry name" value="Outer membrane efflux proteins (OEP)"/>
    <property type="match status" value="1"/>
</dbReference>
<comment type="similarity">
    <text evidence="2">Belongs to the outer membrane factor (OMF) (TC 1.B.17) family.</text>
</comment>